<protein>
    <submittedName>
        <fullName evidence="1">Uncharacterized protein</fullName>
    </submittedName>
</protein>
<gene>
    <name evidence="1" type="ORF">GCM10007890_36470</name>
</gene>
<sequence>MSVQVPSPAHVAIAAALSQCLGNIHGSANKASFVIESLTKAGFEIIRSNGPDHVAVPPSKAVPITITLGAEALQAVANVDDIEALRRALPRLTTPVEDTL</sequence>
<accession>A0AA37WSZ9</accession>
<dbReference type="AlphaFoldDB" id="A0AA37WSZ9"/>
<comment type="caution">
    <text evidence="1">The sequence shown here is derived from an EMBL/GenBank/DDBJ whole genome shotgun (WGS) entry which is preliminary data.</text>
</comment>
<keyword evidence="2" id="KW-1185">Reference proteome</keyword>
<reference evidence="2" key="1">
    <citation type="journal article" date="2019" name="Int. J. Syst. Evol. Microbiol.">
        <title>The Global Catalogue of Microorganisms (GCM) 10K type strain sequencing project: providing services to taxonomists for standard genome sequencing and annotation.</title>
        <authorList>
            <consortium name="The Broad Institute Genomics Platform"/>
            <consortium name="The Broad Institute Genome Sequencing Center for Infectious Disease"/>
            <person name="Wu L."/>
            <person name="Ma J."/>
        </authorList>
    </citation>
    <scope>NUCLEOTIDE SEQUENCE [LARGE SCALE GENOMIC DNA]</scope>
    <source>
        <strain evidence="2">NBRC 103632</strain>
    </source>
</reference>
<evidence type="ECO:0000313" key="1">
    <source>
        <dbReference type="EMBL" id="GLS71634.1"/>
    </source>
</evidence>
<name>A0AA37WSZ9_9HYPH</name>
<dbReference type="RefSeq" id="WP_238193812.1">
    <property type="nucleotide sequence ID" value="NZ_BPQZ01000001.1"/>
</dbReference>
<proteinExistence type="predicted"/>
<organism evidence="1 2">
    <name type="scientific">Methylobacterium tardum</name>
    <dbReference type="NCBI Taxonomy" id="374432"/>
    <lineage>
        <taxon>Bacteria</taxon>
        <taxon>Pseudomonadati</taxon>
        <taxon>Pseudomonadota</taxon>
        <taxon>Alphaproteobacteria</taxon>
        <taxon>Hyphomicrobiales</taxon>
        <taxon>Methylobacteriaceae</taxon>
        <taxon>Methylobacterium</taxon>
    </lineage>
</organism>
<evidence type="ECO:0000313" key="2">
    <source>
        <dbReference type="Proteomes" id="UP001157440"/>
    </source>
</evidence>
<dbReference type="EMBL" id="BSPL01000017">
    <property type="protein sequence ID" value="GLS71634.1"/>
    <property type="molecule type" value="Genomic_DNA"/>
</dbReference>
<dbReference type="Proteomes" id="UP001157440">
    <property type="component" value="Unassembled WGS sequence"/>
</dbReference>